<dbReference type="OrthoDB" id="7867880at2"/>
<evidence type="ECO:0000313" key="2">
    <source>
        <dbReference type="Proteomes" id="UP000606730"/>
    </source>
</evidence>
<comment type="caution">
    <text evidence="1">The sequence shown here is derived from an EMBL/GenBank/DDBJ whole genome shotgun (WGS) entry which is preliminary data.</text>
</comment>
<keyword evidence="2" id="KW-1185">Reference proteome</keyword>
<dbReference type="InterPro" id="IPR029058">
    <property type="entry name" value="AB_hydrolase_fold"/>
</dbReference>
<organism evidence="1 2">
    <name type="scientific">Actibacterium pelagium</name>
    <dbReference type="NCBI Taxonomy" id="2029103"/>
    <lineage>
        <taxon>Bacteria</taxon>
        <taxon>Pseudomonadati</taxon>
        <taxon>Pseudomonadota</taxon>
        <taxon>Alphaproteobacteria</taxon>
        <taxon>Rhodobacterales</taxon>
        <taxon>Roseobacteraceae</taxon>
        <taxon>Actibacterium</taxon>
    </lineage>
</organism>
<evidence type="ECO:0000313" key="1">
    <source>
        <dbReference type="EMBL" id="GGE61186.1"/>
    </source>
</evidence>
<accession>A0A917AN96</accession>
<dbReference type="SUPFAM" id="SSF53474">
    <property type="entry name" value="alpha/beta-Hydrolases"/>
    <property type="match status" value="1"/>
</dbReference>
<dbReference type="RefSeq" id="WP_095595420.1">
    <property type="nucleotide sequence ID" value="NZ_BMKN01000003.1"/>
</dbReference>
<dbReference type="EMBL" id="BMKN01000003">
    <property type="protein sequence ID" value="GGE61186.1"/>
    <property type="molecule type" value="Genomic_DNA"/>
</dbReference>
<reference evidence="1" key="1">
    <citation type="journal article" date="2014" name="Int. J. Syst. Evol. Microbiol.">
        <title>Complete genome sequence of Corynebacterium casei LMG S-19264T (=DSM 44701T), isolated from a smear-ripened cheese.</title>
        <authorList>
            <consortium name="US DOE Joint Genome Institute (JGI-PGF)"/>
            <person name="Walter F."/>
            <person name="Albersmeier A."/>
            <person name="Kalinowski J."/>
            <person name="Ruckert C."/>
        </authorList>
    </citation>
    <scope>NUCLEOTIDE SEQUENCE</scope>
    <source>
        <strain evidence="1">CGMCC 1.16012</strain>
    </source>
</reference>
<reference evidence="1" key="2">
    <citation type="submission" date="2020-09" db="EMBL/GenBank/DDBJ databases">
        <authorList>
            <person name="Sun Q."/>
            <person name="Zhou Y."/>
        </authorList>
    </citation>
    <scope>NUCLEOTIDE SEQUENCE</scope>
    <source>
        <strain evidence="1">CGMCC 1.16012</strain>
    </source>
</reference>
<sequence length="252" mass="27846">METGLVSQAPRNLERARQSTLLDFSARLVGVHGPVAEYGSKNADFSPIETLREPNAKGTFVSFSSLRLENALPPAEFGRTLHGRGFELVFVKDFSRVWFQQGLNGVTSNRQETSAFLEELLSKLPRPWTFIGSSSGGYAALFFGTRLSADRVLAFAPQTLVDRHTFSRFAKMRPFEAGFKASDPENDLLNCMSKTGDGPAIKVFHGNSHYKDKRQAARIAELPNVSVVGAETNTHNIAQHLRNQGSLDDLLF</sequence>
<gene>
    <name evidence="1" type="ORF">GCM10011517_30940</name>
</gene>
<name>A0A917AN96_9RHOB</name>
<protein>
    <submittedName>
        <fullName evidence="1">Uncharacterized protein</fullName>
    </submittedName>
</protein>
<dbReference type="AlphaFoldDB" id="A0A917AN96"/>
<dbReference type="Proteomes" id="UP000606730">
    <property type="component" value="Unassembled WGS sequence"/>
</dbReference>
<proteinExistence type="predicted"/>
<dbReference type="Gene3D" id="3.40.50.1820">
    <property type="entry name" value="alpha/beta hydrolase"/>
    <property type="match status" value="1"/>
</dbReference>